<dbReference type="RefSeq" id="XP_062629942.1">
    <property type="nucleotide sequence ID" value="XM_062773958.1"/>
</dbReference>
<organism evidence="5 6">
    <name type="scientific">Vanrija pseudolonga</name>
    <dbReference type="NCBI Taxonomy" id="143232"/>
    <lineage>
        <taxon>Eukaryota</taxon>
        <taxon>Fungi</taxon>
        <taxon>Dikarya</taxon>
        <taxon>Basidiomycota</taxon>
        <taxon>Agaricomycotina</taxon>
        <taxon>Tremellomycetes</taxon>
        <taxon>Trichosporonales</taxon>
        <taxon>Trichosporonaceae</taxon>
        <taxon>Vanrija</taxon>
    </lineage>
</organism>
<evidence type="ECO:0000256" key="3">
    <source>
        <dbReference type="ARBA" id="ARBA00022679"/>
    </source>
</evidence>
<proteinExistence type="inferred from homology"/>
<dbReference type="PANTHER" id="PTHR31306">
    <property type="entry name" value="ALPHA-1,6-MANNOSYLTRANSFERASE MNN11-RELATED"/>
    <property type="match status" value="1"/>
</dbReference>
<dbReference type="InterPro" id="IPR008630">
    <property type="entry name" value="Glyco_trans_34"/>
</dbReference>
<keyword evidence="4" id="KW-1133">Transmembrane helix</keyword>
<dbReference type="GO" id="GO:0016757">
    <property type="term" value="F:glycosyltransferase activity"/>
    <property type="evidence" value="ECO:0007669"/>
    <property type="project" value="UniProtKB-KW"/>
</dbReference>
<keyword evidence="6" id="KW-1185">Reference proteome</keyword>
<keyword evidence="3" id="KW-0808">Transferase</keyword>
<evidence type="ECO:0000313" key="6">
    <source>
        <dbReference type="Proteomes" id="UP000827549"/>
    </source>
</evidence>
<feature type="transmembrane region" description="Helical" evidence="4">
    <location>
        <begin position="25"/>
        <end position="45"/>
    </location>
</feature>
<evidence type="ECO:0000256" key="1">
    <source>
        <dbReference type="ARBA" id="ARBA00005664"/>
    </source>
</evidence>
<dbReference type="GO" id="GO:0006487">
    <property type="term" value="P:protein N-linked glycosylation"/>
    <property type="evidence" value="ECO:0007669"/>
    <property type="project" value="TreeGrafter"/>
</dbReference>
<reference evidence="5" key="1">
    <citation type="submission" date="2023-10" db="EMBL/GenBank/DDBJ databases">
        <authorList>
            <person name="Noh H."/>
        </authorList>
    </citation>
    <scope>NUCLEOTIDE SEQUENCE</scope>
    <source>
        <strain evidence="5">DUCC4014</strain>
    </source>
</reference>
<dbReference type="PANTHER" id="PTHR31306:SF4">
    <property type="entry name" value="ALPHA-1,2-GALACTOSYLTRANSFERASE"/>
    <property type="match status" value="1"/>
</dbReference>
<sequence length="319" mass="36337">MSSTYPYTRVFAPTLSVTETHRRRWGVLLFVLVLLGVVSLFSTMIPDNPSYGAPLTVVMADSRAPHVPNEGEDVPYWTITALLNYQYAREHGADFVYIVYQPDHPPTSSNSPVCTHPRLGARAASWCKLPAVWEVLRTRSSQNVMFLDTDAIFRSTTVAPSRHLDHLTPFRPIGFVSNQPWNDGVCAGYFFVRREAASFLKAWWDQEVPRKNLHRLWEQEALDKLLATSVPHHNQSLANPPYADQIVKLASERQFKVEDPQQLILHITSEEANRYALIRDRWDQVTSLKDRDGLRALLDQVPIVRMNASAVAVMMEEEV</sequence>
<comment type="similarity">
    <text evidence="1">Belongs to the glycosyltransferase 34 family.</text>
</comment>
<evidence type="ECO:0008006" key="7">
    <source>
        <dbReference type="Google" id="ProtNLM"/>
    </source>
</evidence>
<accession>A0AAF0YFH1</accession>
<protein>
    <recommendedName>
        <fullName evidence="7">Nucleotide-diphospho-sugar transferase domain-containing protein</fullName>
    </recommendedName>
</protein>
<dbReference type="Gene3D" id="3.90.550.10">
    <property type="entry name" value="Spore Coat Polysaccharide Biosynthesis Protein SpsA, Chain A"/>
    <property type="match status" value="1"/>
</dbReference>
<dbReference type="AlphaFoldDB" id="A0AAF0YFH1"/>
<keyword evidence="2" id="KW-0328">Glycosyltransferase</keyword>
<evidence type="ECO:0000256" key="4">
    <source>
        <dbReference type="SAM" id="Phobius"/>
    </source>
</evidence>
<evidence type="ECO:0000313" key="5">
    <source>
        <dbReference type="EMBL" id="WOO83916.1"/>
    </source>
</evidence>
<name>A0AAF0YFH1_9TREE</name>
<gene>
    <name evidence="5" type="ORF">LOC62_05G007434</name>
</gene>
<dbReference type="InterPro" id="IPR029044">
    <property type="entry name" value="Nucleotide-diphossugar_trans"/>
</dbReference>
<dbReference type="EMBL" id="CP086718">
    <property type="protein sequence ID" value="WOO83916.1"/>
    <property type="molecule type" value="Genomic_DNA"/>
</dbReference>
<keyword evidence="4" id="KW-0812">Transmembrane</keyword>
<evidence type="ECO:0000256" key="2">
    <source>
        <dbReference type="ARBA" id="ARBA00022676"/>
    </source>
</evidence>
<dbReference type="Proteomes" id="UP000827549">
    <property type="component" value="Chromosome 5"/>
</dbReference>
<dbReference type="GO" id="GO:0000139">
    <property type="term" value="C:Golgi membrane"/>
    <property type="evidence" value="ECO:0007669"/>
    <property type="project" value="TreeGrafter"/>
</dbReference>
<keyword evidence="4" id="KW-0472">Membrane</keyword>
<dbReference type="GeneID" id="87810607"/>